<dbReference type="Proteomes" id="UP000694251">
    <property type="component" value="Chromosome 12"/>
</dbReference>
<dbReference type="GO" id="GO:0007059">
    <property type="term" value="P:chromosome segregation"/>
    <property type="evidence" value="ECO:0007669"/>
    <property type="project" value="UniProtKB-KW"/>
</dbReference>
<evidence type="ECO:0000256" key="8">
    <source>
        <dbReference type="ARBA" id="ARBA00064543"/>
    </source>
</evidence>
<organism evidence="12 13">
    <name type="scientific">Arabidopsis suecica</name>
    <name type="common">Swedish thale-cress</name>
    <name type="synonym">Cardaminopsis suecica</name>
    <dbReference type="NCBI Taxonomy" id="45249"/>
    <lineage>
        <taxon>Eukaryota</taxon>
        <taxon>Viridiplantae</taxon>
        <taxon>Streptophyta</taxon>
        <taxon>Embryophyta</taxon>
        <taxon>Tracheophyta</taxon>
        <taxon>Spermatophyta</taxon>
        <taxon>Magnoliopsida</taxon>
        <taxon>eudicotyledons</taxon>
        <taxon>Gunneridae</taxon>
        <taxon>Pentapetalae</taxon>
        <taxon>rosids</taxon>
        <taxon>malvids</taxon>
        <taxon>Brassicales</taxon>
        <taxon>Brassicaceae</taxon>
        <taxon>Camelineae</taxon>
        <taxon>Arabidopsis</taxon>
    </lineage>
</organism>
<evidence type="ECO:0000256" key="2">
    <source>
        <dbReference type="ARBA" id="ARBA00009870"/>
    </source>
</evidence>
<comment type="subcellular location">
    <subcellularLocation>
        <location evidence="1">Nucleus</location>
    </subcellularLocation>
</comment>
<dbReference type="FunFam" id="1.10.10.580:FF:000002">
    <property type="entry name" value="Sister chromatid cohesion 1 protein 4"/>
    <property type="match status" value="1"/>
</dbReference>
<evidence type="ECO:0000259" key="11">
    <source>
        <dbReference type="Pfam" id="PF04825"/>
    </source>
</evidence>
<feature type="domain" description="Rad21/Rec8-like protein N-terminal" evidence="11">
    <location>
        <begin position="1"/>
        <end position="94"/>
    </location>
</feature>
<dbReference type="PANTHER" id="PTHR12585:SF73">
    <property type="entry name" value="SISTER CHROMATID COHESION 1 PROTEIN 2"/>
    <property type="match status" value="1"/>
</dbReference>
<dbReference type="CDD" id="cd21793">
    <property type="entry name" value="Rad21_Rec8_M_AtSYN1-like"/>
    <property type="match status" value="1"/>
</dbReference>
<dbReference type="Pfam" id="PF04825">
    <property type="entry name" value="Rad21_Rec8_N"/>
    <property type="match status" value="1"/>
</dbReference>
<feature type="domain" description="Rad21/Rec8-like protein C-terminal eukaryotic" evidence="10">
    <location>
        <begin position="892"/>
        <end position="941"/>
    </location>
</feature>
<dbReference type="GO" id="GO:0005634">
    <property type="term" value="C:nucleus"/>
    <property type="evidence" value="ECO:0007669"/>
    <property type="project" value="UniProtKB-SubCell"/>
</dbReference>
<dbReference type="PANTHER" id="PTHR12585">
    <property type="entry name" value="SCC1 / RAD21 FAMILY MEMBER"/>
    <property type="match status" value="1"/>
</dbReference>
<keyword evidence="6" id="KW-0539">Nucleus</keyword>
<keyword evidence="13" id="KW-1185">Reference proteome</keyword>
<gene>
    <name evidence="12" type="ORF">ISN44_As12g038830</name>
</gene>
<dbReference type="OrthoDB" id="10071381at2759"/>
<comment type="subunit">
    <text evidence="8">Component of the cohesin complex.</text>
</comment>
<dbReference type="Pfam" id="PF04824">
    <property type="entry name" value="Rad21_Rec8"/>
    <property type="match status" value="1"/>
</dbReference>
<evidence type="ECO:0000256" key="9">
    <source>
        <dbReference type="SAM" id="MobiDB-lite"/>
    </source>
</evidence>
<evidence type="ECO:0000313" key="12">
    <source>
        <dbReference type="EMBL" id="KAG7548719.1"/>
    </source>
</evidence>
<name>A0A8T1YRT2_ARASU</name>
<keyword evidence="5" id="KW-0159">Chromosome partition</keyword>
<keyword evidence="3" id="KW-0132">Cell division</keyword>
<dbReference type="InterPro" id="IPR006909">
    <property type="entry name" value="Rad21/Rec8_C_eu"/>
</dbReference>
<evidence type="ECO:0000259" key="10">
    <source>
        <dbReference type="Pfam" id="PF04824"/>
    </source>
</evidence>
<evidence type="ECO:0000256" key="1">
    <source>
        <dbReference type="ARBA" id="ARBA00004123"/>
    </source>
</evidence>
<evidence type="ECO:0000313" key="13">
    <source>
        <dbReference type="Proteomes" id="UP000694251"/>
    </source>
</evidence>
<comment type="caution">
    <text evidence="12">The sequence shown here is derived from an EMBL/GenBank/DDBJ whole genome shotgun (WGS) entry which is preliminary data.</text>
</comment>
<reference evidence="12 13" key="1">
    <citation type="submission" date="2020-12" db="EMBL/GenBank/DDBJ databases">
        <title>Concerted genomic and epigenomic changes stabilize Arabidopsis allopolyploids.</title>
        <authorList>
            <person name="Chen Z."/>
        </authorList>
    </citation>
    <scope>NUCLEOTIDE SEQUENCE [LARGE SCALE GENOMIC DNA]</scope>
    <source>
        <strain evidence="12">As9502</strain>
        <tissue evidence="12">Leaf</tissue>
    </source>
</reference>
<dbReference type="GO" id="GO:0007062">
    <property type="term" value="P:sister chromatid cohesion"/>
    <property type="evidence" value="ECO:0007669"/>
    <property type="project" value="InterPro"/>
</dbReference>
<dbReference type="GO" id="GO:0008278">
    <property type="term" value="C:cohesin complex"/>
    <property type="evidence" value="ECO:0007669"/>
    <property type="project" value="InterPro"/>
</dbReference>
<dbReference type="GO" id="GO:0051301">
    <property type="term" value="P:cell division"/>
    <property type="evidence" value="ECO:0007669"/>
    <property type="project" value="UniProtKB-KW"/>
</dbReference>
<evidence type="ECO:0000256" key="4">
    <source>
        <dbReference type="ARBA" id="ARBA00022776"/>
    </source>
</evidence>
<feature type="region of interest" description="Disordered" evidence="9">
    <location>
        <begin position="413"/>
        <end position="433"/>
    </location>
</feature>
<comment type="similarity">
    <text evidence="2">Belongs to the rad21 family.</text>
</comment>
<feature type="compositionally biased region" description="Basic and acidic residues" evidence="9">
    <location>
        <begin position="220"/>
        <end position="234"/>
    </location>
</feature>
<keyword evidence="4" id="KW-0498">Mitosis</keyword>
<proteinExistence type="inferred from homology"/>
<evidence type="ECO:0000256" key="3">
    <source>
        <dbReference type="ARBA" id="ARBA00022618"/>
    </source>
</evidence>
<dbReference type="AlphaFoldDB" id="A0A8T1YRT2"/>
<evidence type="ECO:0000256" key="6">
    <source>
        <dbReference type="ARBA" id="ARBA00023242"/>
    </source>
</evidence>
<protein>
    <submittedName>
        <fullName evidence="12">Rad21/Rec8-like protein C-terminal eukaryotic</fullName>
    </submittedName>
</protein>
<keyword evidence="7" id="KW-0131">Cell cycle</keyword>
<feature type="region of interest" description="Disordered" evidence="9">
    <location>
        <begin position="213"/>
        <end position="243"/>
    </location>
</feature>
<feature type="region of interest" description="Disordered" evidence="9">
    <location>
        <begin position="744"/>
        <end position="766"/>
    </location>
</feature>
<dbReference type="EMBL" id="JAEFBJ010000012">
    <property type="protein sequence ID" value="KAG7548719.1"/>
    <property type="molecule type" value="Genomic_DNA"/>
</dbReference>
<evidence type="ECO:0000256" key="5">
    <source>
        <dbReference type="ARBA" id="ARBA00022829"/>
    </source>
</evidence>
<sequence length="949" mass="106865">MFYSQCLVSRKGPLGAIWVAAYFFKKLKKAQVKATHIPSSVDQILQKELDALTYRVLAYLLLGVVRIYSKKVDFLFDDCNKTLIGVKEFVAKEKNREKAGVSLPASIECFSIALPERFELDAFDLGILEDFHGGNVKPHEDITLKDGSQETESMDMYSMERFDMEEDLLFTFHETFSANHNKNKHESYAHDMDMDAENVRDTTEEPSVRVVEAVPLDSNESSRDHQNASRHREDPESDDILVEPQISDDIRKAQEEDTVRETICTIVQRLVDSHESSGDHLHRDGHTENLESEKTSKETSCEEMPHDRSLPSECGRPEAIHGIEDQPYGATRINGAKEIPEMSTLEEPEPVSVTGSRDLPEGVEKCRDHDEVEMTDFELFPSECGRPEAIHGIEDQPYGATRINGSKEIPEMSTLEEPEPVSVTGSRDLPEGVENCRDHNEVEMTDFKLFPSECGRPEAIHGIEDQPYGATRINGTKEIPEMSTLEEPEPVSVTGSRDLPEGVEKCRDHNEVEMTDFELFHGSHKEQSETSEVNLHGTEKGFLSDMTASKDPSRGFNATDTPVAVTPKTPSRLKISEGGTSPQFSIIPTPAAKESSRVSRKRKCLIDDEVIIPNKVMKEMIEDSSKLLAKRRNVPHTDCPERRTKRFANPFRSFLDPLIQYGSLELQSLFCQPIKLKNWATTGTPKDAKIARRKKNSSLDTVRTPGVVLSSDQTENTQEIMETPQAAALAGLKVTAGNSNEVSVENEASSITSRTAHRTENAAETPVKPSVIAPETPVRTSEQTQIAPETPVVSEQVEIAPETPVRESVSIRFSKDPETYYKETRPASPFTSFEEHPSVYSVETRDLDTILMNDEVNADERQDLQQETWSARTRNVAKFLEKTFSEQRKREEEEKVSLLQLCRGRTQKESARLFYETLVLKTKGYLEVKQNHPYSDVLLTPFARHQKAC</sequence>
<dbReference type="InterPro" id="IPR006910">
    <property type="entry name" value="Rad21_Rec8_N"/>
</dbReference>
<dbReference type="GO" id="GO:1990414">
    <property type="term" value="P:replication-born double-strand break repair via sister chromatid exchange"/>
    <property type="evidence" value="ECO:0007669"/>
    <property type="project" value="TreeGrafter"/>
</dbReference>
<accession>A0A8T1YRT2</accession>
<dbReference type="InterPro" id="IPR039781">
    <property type="entry name" value="Rad21/Rec8-like"/>
</dbReference>
<feature type="region of interest" description="Disordered" evidence="9">
    <location>
        <begin position="273"/>
        <end position="318"/>
    </location>
</feature>
<evidence type="ECO:0000256" key="7">
    <source>
        <dbReference type="ARBA" id="ARBA00023306"/>
    </source>
</evidence>
<dbReference type="GO" id="GO:0003682">
    <property type="term" value="F:chromatin binding"/>
    <property type="evidence" value="ECO:0007669"/>
    <property type="project" value="TreeGrafter"/>
</dbReference>